<sequence>MTVDLSIVVPVLNEQESVACFVDAVTPIVESLGLRYEIIFIDDGSTDATADIVCGLQRNDPHIRLIRLSRNFGKEAALTAGLDFSTGAAVVPMDVDLQDPPSLLCEMVARWREGYDIAFGQRVERRSDTGTKRVTAGLFYRVFNSISGHPIDANAGDFRLMSRAAVDATLVLRERNRFMKGLFAWVGFRSIAVPYERPARVAGTTKFNYWKLWNFALDGITSFSTAPLKIWTYVGGSVALIALIYTAVIVAQTLIFGRDVPGYASLMVVILVLGAVQLMSLGIIGEYLGRMYMETKQRPIYLVKDTAGFPPSQDRADGQFVPRDAVRAAE</sequence>
<comment type="caution">
    <text evidence="9">The sequence shown here is derived from an EMBL/GenBank/DDBJ whole genome shotgun (WGS) entry which is preliminary data.</text>
</comment>
<reference evidence="10" key="1">
    <citation type="journal article" date="2019" name="Int. J. Syst. Evol. Microbiol.">
        <title>The Global Catalogue of Microorganisms (GCM) 10K type strain sequencing project: providing services to taxonomists for standard genome sequencing and annotation.</title>
        <authorList>
            <consortium name="The Broad Institute Genomics Platform"/>
            <consortium name="The Broad Institute Genome Sequencing Center for Infectious Disease"/>
            <person name="Wu L."/>
            <person name="Ma J."/>
        </authorList>
    </citation>
    <scope>NUCLEOTIDE SEQUENCE [LARGE SCALE GENOMIC DNA]</scope>
    <source>
        <strain evidence="10">CGMCC 1.12851</strain>
    </source>
</reference>
<organism evidence="9 10">
    <name type="scientific">Blastomonas aquatica</name>
    <dbReference type="NCBI Taxonomy" id="1510276"/>
    <lineage>
        <taxon>Bacteria</taxon>
        <taxon>Pseudomonadati</taxon>
        <taxon>Pseudomonadota</taxon>
        <taxon>Alphaproteobacteria</taxon>
        <taxon>Sphingomonadales</taxon>
        <taxon>Sphingomonadaceae</taxon>
        <taxon>Blastomonas</taxon>
    </lineage>
</organism>
<dbReference type="InterPro" id="IPR029044">
    <property type="entry name" value="Nucleotide-diphossugar_trans"/>
</dbReference>
<keyword evidence="2" id="KW-0328">Glycosyltransferase</keyword>
<comment type="subcellular location">
    <subcellularLocation>
        <location evidence="1">Membrane</location>
        <topology evidence="1">Multi-pass membrane protein</topology>
    </subcellularLocation>
</comment>
<evidence type="ECO:0000256" key="2">
    <source>
        <dbReference type="ARBA" id="ARBA00022676"/>
    </source>
</evidence>
<evidence type="ECO:0000256" key="7">
    <source>
        <dbReference type="SAM" id="Phobius"/>
    </source>
</evidence>
<dbReference type="InterPro" id="IPR001173">
    <property type="entry name" value="Glyco_trans_2-like"/>
</dbReference>
<evidence type="ECO:0000256" key="1">
    <source>
        <dbReference type="ARBA" id="ARBA00004141"/>
    </source>
</evidence>
<proteinExistence type="predicted"/>
<evidence type="ECO:0000313" key="9">
    <source>
        <dbReference type="EMBL" id="GGB62024.1"/>
    </source>
</evidence>
<evidence type="ECO:0000256" key="6">
    <source>
        <dbReference type="ARBA" id="ARBA00023136"/>
    </source>
</evidence>
<gene>
    <name evidence="9" type="ORF">GCM10010833_16220</name>
</gene>
<evidence type="ECO:0000256" key="5">
    <source>
        <dbReference type="ARBA" id="ARBA00022989"/>
    </source>
</evidence>
<dbReference type="SUPFAM" id="SSF53448">
    <property type="entry name" value="Nucleotide-diphospho-sugar transferases"/>
    <property type="match status" value="1"/>
</dbReference>
<dbReference type="PANTHER" id="PTHR48090:SF1">
    <property type="entry name" value="PROPHAGE BACTOPRENOL GLUCOSYL TRANSFERASE HOMOLOG"/>
    <property type="match status" value="1"/>
</dbReference>
<dbReference type="Pfam" id="PF00535">
    <property type="entry name" value="Glycos_transf_2"/>
    <property type="match status" value="1"/>
</dbReference>
<dbReference type="CDD" id="cd04187">
    <property type="entry name" value="DPM1_like_bac"/>
    <property type="match status" value="1"/>
</dbReference>
<evidence type="ECO:0000256" key="4">
    <source>
        <dbReference type="ARBA" id="ARBA00022692"/>
    </source>
</evidence>
<dbReference type="PANTHER" id="PTHR48090">
    <property type="entry name" value="UNDECAPRENYL-PHOSPHATE 4-DEOXY-4-FORMAMIDO-L-ARABINOSE TRANSFERASE-RELATED"/>
    <property type="match status" value="1"/>
</dbReference>
<dbReference type="EMBL" id="BMGD01000003">
    <property type="protein sequence ID" value="GGB62024.1"/>
    <property type="molecule type" value="Genomic_DNA"/>
</dbReference>
<evidence type="ECO:0000313" key="10">
    <source>
        <dbReference type="Proteomes" id="UP000614261"/>
    </source>
</evidence>
<keyword evidence="4 7" id="KW-0812">Transmembrane</keyword>
<feature type="domain" description="Glycosyltransferase 2-like" evidence="8">
    <location>
        <begin position="6"/>
        <end position="167"/>
    </location>
</feature>
<name>A0ABQ1J9P0_9SPHN</name>
<keyword evidence="10" id="KW-1185">Reference proteome</keyword>
<keyword evidence="3 9" id="KW-0808">Transferase</keyword>
<dbReference type="InterPro" id="IPR050256">
    <property type="entry name" value="Glycosyltransferase_2"/>
</dbReference>
<dbReference type="GO" id="GO:0016740">
    <property type="term" value="F:transferase activity"/>
    <property type="evidence" value="ECO:0007669"/>
    <property type="project" value="UniProtKB-KW"/>
</dbReference>
<keyword evidence="5 7" id="KW-1133">Transmembrane helix</keyword>
<feature type="transmembrane region" description="Helical" evidence="7">
    <location>
        <begin position="263"/>
        <end position="288"/>
    </location>
</feature>
<dbReference type="RefSeq" id="WP_188513930.1">
    <property type="nucleotide sequence ID" value="NZ_BMGD01000003.1"/>
</dbReference>
<feature type="transmembrane region" description="Helical" evidence="7">
    <location>
        <begin position="230"/>
        <end position="257"/>
    </location>
</feature>
<evidence type="ECO:0000259" key="8">
    <source>
        <dbReference type="Pfam" id="PF00535"/>
    </source>
</evidence>
<protein>
    <submittedName>
        <fullName evidence="9">Bactoprenol glucosyl transferase</fullName>
    </submittedName>
</protein>
<accession>A0ABQ1J9P0</accession>
<evidence type="ECO:0000256" key="3">
    <source>
        <dbReference type="ARBA" id="ARBA00022679"/>
    </source>
</evidence>
<dbReference type="Gene3D" id="3.90.550.10">
    <property type="entry name" value="Spore Coat Polysaccharide Biosynthesis Protein SpsA, Chain A"/>
    <property type="match status" value="1"/>
</dbReference>
<dbReference type="Proteomes" id="UP000614261">
    <property type="component" value="Unassembled WGS sequence"/>
</dbReference>
<keyword evidence="6 7" id="KW-0472">Membrane</keyword>